<sequence length="331" mass="37931">MSNAHTLRQVDGLWFDLDGVILRAEDTVFRVSRSILAARSTVFCDMIAFPQPAAVGAADADSETLDGVPVVRIFDAPEDVEPFLRAIFNSNYFMPAPAPIKFLEVLSILRLSHKYGVEYLFRRALLHLEAVYPIEPESVRPPRKLFPNHLVYNEGDVDLDLRAIPILRQVDATWLLPFAFYSVGTYPMEEVLRSPFWAPMPDDLQRTVICLPMKHMRMLGKMHHCLDISSPICEDERRCGSAMAKFCRDSLLYWSPLCSEDECADPLLDDNELVERQWQDLLMNRVCTHCAVDISARRESDWMDSWEQLPANCGLERWDVLKQRRTVALGL</sequence>
<dbReference type="Gene3D" id="3.30.710.10">
    <property type="entry name" value="Potassium Channel Kv1.1, Chain A"/>
    <property type="match status" value="1"/>
</dbReference>
<evidence type="ECO:0000259" key="1">
    <source>
        <dbReference type="SMART" id="SM00225"/>
    </source>
</evidence>
<dbReference type="CDD" id="cd18186">
    <property type="entry name" value="BTB_POZ_ZBTB_KLHL-like"/>
    <property type="match status" value="1"/>
</dbReference>
<organism evidence="2 3">
    <name type="scientific">Mycena chlorophos</name>
    <name type="common">Agaric fungus</name>
    <name type="synonym">Agaricus chlorophos</name>
    <dbReference type="NCBI Taxonomy" id="658473"/>
    <lineage>
        <taxon>Eukaryota</taxon>
        <taxon>Fungi</taxon>
        <taxon>Dikarya</taxon>
        <taxon>Basidiomycota</taxon>
        <taxon>Agaricomycotina</taxon>
        <taxon>Agaricomycetes</taxon>
        <taxon>Agaricomycetidae</taxon>
        <taxon>Agaricales</taxon>
        <taxon>Marasmiineae</taxon>
        <taxon>Mycenaceae</taxon>
        <taxon>Mycena</taxon>
    </lineage>
</organism>
<dbReference type="EMBL" id="JACAZE010000023">
    <property type="protein sequence ID" value="KAF7291775.1"/>
    <property type="molecule type" value="Genomic_DNA"/>
</dbReference>
<comment type="caution">
    <text evidence="2">The sequence shown here is derived from an EMBL/GenBank/DDBJ whole genome shotgun (WGS) entry which is preliminary data.</text>
</comment>
<dbReference type="InterPro" id="IPR000210">
    <property type="entry name" value="BTB/POZ_dom"/>
</dbReference>
<dbReference type="SMART" id="SM00225">
    <property type="entry name" value="BTB"/>
    <property type="match status" value="1"/>
</dbReference>
<gene>
    <name evidence="2" type="ORF">HMN09_01237100</name>
</gene>
<name>A0A8H6S5P0_MYCCL</name>
<proteinExistence type="predicted"/>
<protein>
    <submittedName>
        <fullName evidence="2">BTB domain-containing protein</fullName>
    </submittedName>
</protein>
<reference evidence="2" key="1">
    <citation type="submission" date="2020-05" db="EMBL/GenBank/DDBJ databases">
        <title>Mycena genomes resolve the evolution of fungal bioluminescence.</title>
        <authorList>
            <person name="Tsai I.J."/>
        </authorList>
    </citation>
    <scope>NUCLEOTIDE SEQUENCE</scope>
    <source>
        <strain evidence="2">110903Hualien_Pintung</strain>
    </source>
</reference>
<dbReference type="SUPFAM" id="SSF54695">
    <property type="entry name" value="POZ domain"/>
    <property type="match status" value="1"/>
</dbReference>
<keyword evidence="3" id="KW-1185">Reference proteome</keyword>
<dbReference type="AlphaFoldDB" id="A0A8H6S5P0"/>
<feature type="domain" description="BTB" evidence="1">
    <location>
        <begin position="18"/>
        <end position="132"/>
    </location>
</feature>
<evidence type="ECO:0000313" key="3">
    <source>
        <dbReference type="Proteomes" id="UP000613580"/>
    </source>
</evidence>
<evidence type="ECO:0000313" key="2">
    <source>
        <dbReference type="EMBL" id="KAF7291775.1"/>
    </source>
</evidence>
<dbReference type="OrthoDB" id="6359816at2759"/>
<dbReference type="InterPro" id="IPR011333">
    <property type="entry name" value="SKP1/BTB/POZ_sf"/>
</dbReference>
<accession>A0A8H6S5P0</accession>
<dbReference type="Proteomes" id="UP000613580">
    <property type="component" value="Unassembled WGS sequence"/>
</dbReference>